<accession>A0A5F8ASC0</accession>
<dbReference type="AlphaFoldDB" id="A0A5F8ASC0"/>
<evidence type="ECO:0000313" key="2">
    <source>
        <dbReference type="Ensembl" id="ENSMMUP00000079800.1"/>
    </source>
</evidence>
<keyword evidence="3" id="KW-1185">Reference proteome</keyword>
<evidence type="ECO:0000313" key="3">
    <source>
        <dbReference type="Proteomes" id="UP000006718"/>
    </source>
</evidence>
<dbReference type="Proteomes" id="UP000006718">
    <property type="component" value="Chromosome 19"/>
</dbReference>
<keyword evidence="1" id="KW-0812">Transmembrane</keyword>
<sequence length="122" mass="13695">MQWHELCLLQPPPAGFKRFSCLIFPSSWDYRCPPPFLANFHFVSFCFCFCFCLFLFFETESHCVTRLECSSVISAHCNLHLLGSSHPPASASQVAGTTGAQHHAQLTFCIFSRDGVSPCWLG</sequence>
<dbReference type="PANTHER" id="PTHR12138">
    <property type="entry name" value="PRIMATE-EXPANDED PROTEIN FAMILY"/>
    <property type="match status" value="1"/>
</dbReference>
<reference evidence="2" key="2">
    <citation type="submission" date="2019-01" db="EMBL/GenBank/DDBJ databases">
        <authorList>
            <person name="Graves T."/>
            <person name="Eichler E.E."/>
            <person name="Wilson R.K."/>
        </authorList>
    </citation>
    <scope>NUCLEOTIDE SEQUENCE [LARGE SCALE GENOMIC DNA]</scope>
    <source>
        <strain evidence="2">17573</strain>
    </source>
</reference>
<dbReference type="PANTHER" id="PTHR12138:SF135">
    <property type="entry name" value="SAM DOMAIN-CONTAINING PROTEIN"/>
    <property type="match status" value="1"/>
</dbReference>
<dbReference type="Bgee" id="ENSMMUG00000055440">
    <property type="expression patterns" value="Expressed in primary visual cortex and 2 other cell types or tissues"/>
</dbReference>
<evidence type="ECO:0000256" key="1">
    <source>
        <dbReference type="SAM" id="Phobius"/>
    </source>
</evidence>
<keyword evidence="1" id="KW-1133">Transmembrane helix</keyword>
<name>A0A5F8ASC0_MACMU</name>
<organism evidence="2 3">
    <name type="scientific">Macaca mulatta</name>
    <name type="common">Rhesus macaque</name>
    <dbReference type="NCBI Taxonomy" id="9544"/>
    <lineage>
        <taxon>Eukaryota</taxon>
        <taxon>Metazoa</taxon>
        <taxon>Chordata</taxon>
        <taxon>Craniata</taxon>
        <taxon>Vertebrata</taxon>
        <taxon>Euteleostomi</taxon>
        <taxon>Mammalia</taxon>
        <taxon>Eutheria</taxon>
        <taxon>Euarchontoglires</taxon>
        <taxon>Primates</taxon>
        <taxon>Haplorrhini</taxon>
        <taxon>Catarrhini</taxon>
        <taxon>Cercopithecidae</taxon>
        <taxon>Cercopithecinae</taxon>
        <taxon>Macaca</taxon>
    </lineage>
</organism>
<proteinExistence type="predicted"/>
<protein>
    <submittedName>
        <fullName evidence="2">Uncharacterized protein</fullName>
    </submittedName>
</protein>
<dbReference type="Ensembl" id="ENSMMUT00000107514.1">
    <property type="protein sequence ID" value="ENSMMUP00000079800.1"/>
    <property type="gene ID" value="ENSMMUG00000055440.1"/>
</dbReference>
<dbReference type="InParanoid" id="A0A5F8ASC0"/>
<dbReference type="GeneTree" id="ENSGT00940000163505"/>
<dbReference type="PRINTS" id="PR02045">
    <property type="entry name" value="F138DOMAIN"/>
</dbReference>
<reference evidence="3" key="1">
    <citation type="journal article" date="2007" name="Science">
        <title>Evolutionary and biomedical insights from the rhesus macaque genome.</title>
        <authorList>
            <person name="Gibbs R.A."/>
            <person name="Rogers J."/>
            <person name="Katze M.G."/>
            <person name="Bumgarner R."/>
            <person name="Weinstock G.M."/>
            <person name="Mardis E.R."/>
            <person name="Remington K.A."/>
            <person name="Strausberg R.L."/>
            <person name="Venter J.C."/>
            <person name="Wilson R.K."/>
            <person name="Batzer M.A."/>
            <person name="Bustamante C.D."/>
            <person name="Eichler E.E."/>
            <person name="Hahn M.W."/>
            <person name="Hardison R.C."/>
            <person name="Makova K.D."/>
            <person name="Miller W."/>
            <person name="Milosavljevic A."/>
            <person name="Palermo R.E."/>
            <person name="Siepel A."/>
            <person name="Sikela J.M."/>
            <person name="Attaway T."/>
            <person name="Bell S."/>
            <person name="Bernard K.E."/>
            <person name="Buhay C.J."/>
            <person name="Chandrabose M.N."/>
            <person name="Dao M."/>
            <person name="Davis C."/>
            <person name="Delehaunty K.D."/>
            <person name="Ding Y."/>
            <person name="Dinh H.H."/>
            <person name="Dugan-Rocha S."/>
            <person name="Fulton L.A."/>
            <person name="Gabisi R.A."/>
            <person name="Garner T.T."/>
            <person name="Godfrey J."/>
            <person name="Hawes A.C."/>
            <person name="Hernandez J."/>
            <person name="Hines S."/>
            <person name="Holder M."/>
            <person name="Hume J."/>
            <person name="Jhangiani S.N."/>
            <person name="Joshi V."/>
            <person name="Khan Z.M."/>
            <person name="Kirkness E.F."/>
            <person name="Cree A."/>
            <person name="Fowler R.G."/>
            <person name="Lee S."/>
            <person name="Lewis L.R."/>
            <person name="Li Z."/>
            <person name="Liu Y.-S."/>
            <person name="Moore S.M."/>
            <person name="Muzny D."/>
            <person name="Nazareth L.V."/>
            <person name="Ngo D.N."/>
            <person name="Okwuonu G.O."/>
            <person name="Pai G."/>
            <person name="Parker D."/>
            <person name="Paul H.A."/>
            <person name="Pfannkoch C."/>
            <person name="Pohl C.S."/>
            <person name="Rogers Y.-H.C."/>
            <person name="Ruiz S.J."/>
            <person name="Sabo A."/>
            <person name="Santibanez J."/>
            <person name="Schneider B.W."/>
            <person name="Smith S.M."/>
            <person name="Sodergren E."/>
            <person name="Svatek A.F."/>
            <person name="Utterback T.R."/>
            <person name="Vattathil S."/>
            <person name="Warren W."/>
            <person name="White C.S."/>
            <person name="Chinwalla A.T."/>
            <person name="Feng Y."/>
            <person name="Halpern A.L."/>
            <person name="Hillier L.W."/>
            <person name="Huang X."/>
            <person name="Minx P."/>
            <person name="Nelson J.O."/>
            <person name="Pepin K.H."/>
            <person name="Qin X."/>
            <person name="Sutton G.G."/>
            <person name="Venter E."/>
            <person name="Walenz B.P."/>
            <person name="Wallis J.W."/>
            <person name="Worley K.C."/>
            <person name="Yang S.-P."/>
            <person name="Jones S.M."/>
            <person name="Marra M.A."/>
            <person name="Rocchi M."/>
            <person name="Schein J.E."/>
            <person name="Baertsch R."/>
            <person name="Clarke L."/>
            <person name="Csuros M."/>
            <person name="Glasscock J."/>
            <person name="Harris R.A."/>
            <person name="Havlak P."/>
            <person name="Jackson A.R."/>
            <person name="Jiang H."/>
            <person name="Liu Y."/>
            <person name="Messina D.N."/>
            <person name="Shen Y."/>
            <person name="Song H.X.-Z."/>
            <person name="Wylie T."/>
            <person name="Zhang L."/>
            <person name="Birney E."/>
            <person name="Han K."/>
            <person name="Konkel M.K."/>
            <person name="Lee J."/>
            <person name="Smit A.F.A."/>
            <person name="Ullmer B."/>
            <person name="Wang H."/>
            <person name="Xing J."/>
            <person name="Burhans R."/>
            <person name="Cheng Z."/>
            <person name="Karro J.E."/>
            <person name="Ma J."/>
            <person name="Raney B."/>
            <person name="She X."/>
            <person name="Cox M.J."/>
            <person name="Demuth J.P."/>
            <person name="Dumas L.J."/>
            <person name="Han S.-G."/>
            <person name="Hopkins J."/>
            <person name="Karimpour-Fard A."/>
            <person name="Kim Y.H."/>
            <person name="Pollack J.R."/>
            <person name="Vinar T."/>
            <person name="Addo-Quaye C."/>
            <person name="Degenhardt J."/>
            <person name="Denby A."/>
            <person name="Hubisz M.J."/>
            <person name="Indap A."/>
            <person name="Kosiol C."/>
            <person name="Lahn B.T."/>
            <person name="Lawson H.A."/>
            <person name="Marklein A."/>
            <person name="Nielsen R."/>
            <person name="Vallender E.J."/>
            <person name="Clark A.G."/>
            <person name="Ferguson B."/>
            <person name="Hernandez R.D."/>
            <person name="Hirani K."/>
            <person name="Kehrer-Sawatzki H."/>
            <person name="Kolb J."/>
            <person name="Patil S."/>
            <person name="Pu L.-L."/>
            <person name="Ren Y."/>
            <person name="Smith D.G."/>
            <person name="Wheeler D.A."/>
            <person name="Schenck I."/>
            <person name="Ball E.V."/>
            <person name="Chen R."/>
            <person name="Cooper D.N."/>
            <person name="Giardine B."/>
            <person name="Hsu F."/>
            <person name="Kent W.J."/>
            <person name="Lesk A."/>
            <person name="Nelson D.L."/>
            <person name="O'brien W.E."/>
            <person name="Pruefer K."/>
            <person name="Stenson P.D."/>
            <person name="Wallace J.C."/>
            <person name="Ke H."/>
            <person name="Liu X.-M."/>
            <person name="Wang P."/>
            <person name="Xiang A.P."/>
            <person name="Yang F."/>
            <person name="Barber G.P."/>
            <person name="Haussler D."/>
            <person name="Karolchik D."/>
            <person name="Kern A.D."/>
            <person name="Kuhn R.M."/>
            <person name="Smith K.E."/>
            <person name="Zwieg A.S."/>
        </authorList>
    </citation>
    <scope>NUCLEOTIDE SEQUENCE [LARGE SCALE GENOMIC DNA]</scope>
    <source>
        <strain evidence="3">17573</strain>
    </source>
</reference>
<reference evidence="2" key="4">
    <citation type="submission" date="2025-09" db="UniProtKB">
        <authorList>
            <consortium name="Ensembl"/>
        </authorList>
    </citation>
    <scope>IDENTIFICATION</scope>
    <source>
        <strain evidence="2">17573</strain>
    </source>
</reference>
<reference evidence="2" key="3">
    <citation type="submission" date="2025-08" db="UniProtKB">
        <authorList>
            <consortium name="Ensembl"/>
        </authorList>
    </citation>
    <scope>IDENTIFICATION</scope>
    <source>
        <strain evidence="2">17573</strain>
    </source>
</reference>
<feature type="transmembrane region" description="Helical" evidence="1">
    <location>
        <begin position="36"/>
        <end position="57"/>
    </location>
</feature>
<dbReference type="VEuPathDB" id="HostDB:ENSMMUG00000055440"/>
<keyword evidence="1" id="KW-0472">Membrane</keyword>